<feature type="compositionally biased region" description="Basic and acidic residues" evidence="1">
    <location>
        <begin position="18"/>
        <end position="36"/>
    </location>
</feature>
<evidence type="ECO:0000313" key="3">
    <source>
        <dbReference type="Proteomes" id="UP001066276"/>
    </source>
</evidence>
<gene>
    <name evidence="2" type="ORF">NDU88_011709</name>
</gene>
<keyword evidence="3" id="KW-1185">Reference proteome</keyword>
<reference evidence="2" key="1">
    <citation type="journal article" date="2022" name="bioRxiv">
        <title>Sequencing and chromosome-scale assembly of the giantPleurodeles waltlgenome.</title>
        <authorList>
            <person name="Brown T."/>
            <person name="Elewa A."/>
            <person name="Iarovenko S."/>
            <person name="Subramanian E."/>
            <person name="Araus A.J."/>
            <person name="Petzold A."/>
            <person name="Susuki M."/>
            <person name="Suzuki K.-i.T."/>
            <person name="Hayashi T."/>
            <person name="Toyoda A."/>
            <person name="Oliveira C."/>
            <person name="Osipova E."/>
            <person name="Leigh N.D."/>
            <person name="Simon A."/>
            <person name="Yun M.H."/>
        </authorList>
    </citation>
    <scope>NUCLEOTIDE SEQUENCE</scope>
    <source>
        <strain evidence="2">20211129_DDA</strain>
        <tissue evidence="2">Liver</tissue>
    </source>
</reference>
<evidence type="ECO:0000313" key="2">
    <source>
        <dbReference type="EMBL" id="KAJ1145422.1"/>
    </source>
</evidence>
<feature type="region of interest" description="Disordered" evidence="1">
    <location>
        <begin position="1"/>
        <end position="148"/>
    </location>
</feature>
<proteinExistence type="predicted"/>
<accession>A0AAV7QY14</accession>
<sequence>MEGIQKGNGGPALTKVTGESRQRRALPEADNLERQTEQTAGPKGEEVEVGQSQNYLTPPEAEAGTSRENPAAPNEVTSPTLRRALTKGPLKGEIWLKSQPKRKEAITATTIEEEADMTRKEDLNDGELNGDCRLNRKRFGDQRYAGPE</sequence>
<protein>
    <submittedName>
        <fullName evidence="2">Uncharacterized protein</fullName>
    </submittedName>
</protein>
<dbReference type="EMBL" id="JANPWB010000010">
    <property type="protein sequence ID" value="KAJ1145422.1"/>
    <property type="molecule type" value="Genomic_DNA"/>
</dbReference>
<comment type="caution">
    <text evidence="2">The sequence shown here is derived from an EMBL/GenBank/DDBJ whole genome shotgun (WGS) entry which is preliminary data.</text>
</comment>
<evidence type="ECO:0000256" key="1">
    <source>
        <dbReference type="SAM" id="MobiDB-lite"/>
    </source>
</evidence>
<name>A0AAV7QY14_PLEWA</name>
<dbReference type="Proteomes" id="UP001066276">
    <property type="component" value="Chromosome 6"/>
</dbReference>
<dbReference type="AlphaFoldDB" id="A0AAV7QY14"/>
<feature type="compositionally biased region" description="Gly residues" evidence="1">
    <location>
        <begin position="1"/>
        <end position="10"/>
    </location>
</feature>
<organism evidence="2 3">
    <name type="scientific">Pleurodeles waltl</name>
    <name type="common">Iberian ribbed newt</name>
    <dbReference type="NCBI Taxonomy" id="8319"/>
    <lineage>
        <taxon>Eukaryota</taxon>
        <taxon>Metazoa</taxon>
        <taxon>Chordata</taxon>
        <taxon>Craniata</taxon>
        <taxon>Vertebrata</taxon>
        <taxon>Euteleostomi</taxon>
        <taxon>Amphibia</taxon>
        <taxon>Batrachia</taxon>
        <taxon>Caudata</taxon>
        <taxon>Salamandroidea</taxon>
        <taxon>Salamandridae</taxon>
        <taxon>Pleurodelinae</taxon>
        <taxon>Pleurodeles</taxon>
    </lineage>
</organism>